<feature type="domain" description="DNA-directed RNA polymerase N-terminal" evidence="12">
    <location>
        <begin position="342"/>
        <end position="666"/>
    </location>
</feature>
<dbReference type="InterPro" id="IPR002092">
    <property type="entry name" value="DNA-dir_Rpol_phage-type"/>
</dbReference>
<evidence type="ECO:0000256" key="4">
    <source>
        <dbReference type="ARBA" id="ARBA00022679"/>
    </source>
</evidence>
<comment type="function">
    <text evidence="10">DNA-dependent RNA polymerase catalyzes the transcription of DNA into RNA using the four ribonucleoside triphosphates as substrates.</text>
</comment>
<evidence type="ECO:0000256" key="7">
    <source>
        <dbReference type="ARBA" id="ARBA00023128"/>
    </source>
</evidence>
<organism evidence="13 14">
    <name type="scientific">Cylindrobasidium torrendii FP15055 ss-10</name>
    <dbReference type="NCBI Taxonomy" id="1314674"/>
    <lineage>
        <taxon>Eukaryota</taxon>
        <taxon>Fungi</taxon>
        <taxon>Dikarya</taxon>
        <taxon>Basidiomycota</taxon>
        <taxon>Agaricomycotina</taxon>
        <taxon>Agaricomycetes</taxon>
        <taxon>Agaricomycetidae</taxon>
        <taxon>Agaricales</taxon>
        <taxon>Marasmiineae</taxon>
        <taxon>Physalacriaceae</taxon>
        <taxon>Cylindrobasidium</taxon>
    </lineage>
</organism>
<dbReference type="OrthoDB" id="276422at2759"/>
<dbReference type="Proteomes" id="UP000054007">
    <property type="component" value="Unassembled WGS sequence"/>
</dbReference>
<feature type="compositionally biased region" description="Low complexity" evidence="11">
    <location>
        <begin position="50"/>
        <end position="62"/>
    </location>
</feature>
<feature type="compositionally biased region" description="Acidic residues" evidence="11">
    <location>
        <begin position="1254"/>
        <end position="1264"/>
    </location>
</feature>
<dbReference type="SMART" id="SM01311">
    <property type="entry name" value="RPOL_N"/>
    <property type="match status" value="1"/>
</dbReference>
<feature type="compositionally biased region" description="Low complexity" evidence="11">
    <location>
        <begin position="17"/>
        <end position="26"/>
    </location>
</feature>
<accession>A0A0D7BAX6</accession>
<evidence type="ECO:0000256" key="8">
    <source>
        <dbReference type="ARBA" id="ARBA00023163"/>
    </source>
</evidence>
<evidence type="ECO:0000256" key="11">
    <source>
        <dbReference type="SAM" id="MobiDB-lite"/>
    </source>
</evidence>
<comment type="subcellular location">
    <subcellularLocation>
        <location evidence="1">Mitochondrion</location>
    </subcellularLocation>
</comment>
<evidence type="ECO:0000256" key="5">
    <source>
        <dbReference type="ARBA" id="ARBA00022695"/>
    </source>
</evidence>
<evidence type="ECO:0000256" key="9">
    <source>
        <dbReference type="ARBA" id="ARBA00048552"/>
    </source>
</evidence>
<keyword evidence="5 10" id="KW-0548">Nucleotidyltransferase</keyword>
<dbReference type="PROSITE" id="PS00900">
    <property type="entry name" value="RNA_POL_PHAGE_1"/>
    <property type="match status" value="1"/>
</dbReference>
<evidence type="ECO:0000256" key="3">
    <source>
        <dbReference type="ARBA" id="ARBA00022478"/>
    </source>
</evidence>
<feature type="region of interest" description="Disordered" evidence="11">
    <location>
        <begin position="1254"/>
        <end position="1283"/>
    </location>
</feature>
<keyword evidence="3 10" id="KW-0240">DNA-directed RNA polymerase</keyword>
<gene>
    <name evidence="13" type="ORF">CYLTODRAFT_490669</name>
</gene>
<feature type="region of interest" description="Disordered" evidence="11">
    <location>
        <begin position="1"/>
        <end position="62"/>
    </location>
</feature>
<dbReference type="SUPFAM" id="SSF56672">
    <property type="entry name" value="DNA/RNA polymerases"/>
    <property type="match status" value="1"/>
</dbReference>
<dbReference type="Pfam" id="PF00940">
    <property type="entry name" value="RNA_pol"/>
    <property type="match status" value="1"/>
</dbReference>
<dbReference type="Pfam" id="PF14700">
    <property type="entry name" value="RPOL_N"/>
    <property type="match status" value="1"/>
</dbReference>
<dbReference type="GO" id="GO:0001018">
    <property type="term" value="F:mitochondrial promoter sequence-specific DNA binding"/>
    <property type="evidence" value="ECO:0007669"/>
    <property type="project" value="TreeGrafter"/>
</dbReference>
<dbReference type="GO" id="GO:0003899">
    <property type="term" value="F:DNA-directed RNA polymerase activity"/>
    <property type="evidence" value="ECO:0007669"/>
    <property type="project" value="UniProtKB-EC"/>
</dbReference>
<dbReference type="STRING" id="1314674.A0A0D7BAX6"/>
<proteinExistence type="inferred from homology"/>
<keyword evidence="7" id="KW-0496">Mitochondrion</keyword>
<dbReference type="GO" id="GO:0034245">
    <property type="term" value="C:mitochondrial DNA-directed RNA polymerase complex"/>
    <property type="evidence" value="ECO:0007669"/>
    <property type="project" value="TreeGrafter"/>
</dbReference>
<protein>
    <recommendedName>
        <fullName evidence="10">DNA-directed RNA polymerase</fullName>
        <ecNumber evidence="10">2.7.7.6</ecNumber>
    </recommendedName>
</protein>
<dbReference type="FunFam" id="1.10.287.280:FF:000001">
    <property type="entry name" value="DNA-directed RNA polymerase"/>
    <property type="match status" value="1"/>
</dbReference>
<evidence type="ECO:0000313" key="13">
    <source>
        <dbReference type="EMBL" id="KIY67395.1"/>
    </source>
</evidence>
<comment type="similarity">
    <text evidence="2 10">Belongs to the phage and mitochondrial RNA polymerase family.</text>
</comment>
<dbReference type="InterPro" id="IPR043502">
    <property type="entry name" value="DNA/RNA_pol_sf"/>
</dbReference>
<name>A0A0D7BAX6_9AGAR</name>
<evidence type="ECO:0000259" key="12">
    <source>
        <dbReference type="SMART" id="SM01311"/>
    </source>
</evidence>
<keyword evidence="6" id="KW-0809">Transit peptide</keyword>
<dbReference type="Gene3D" id="1.10.150.20">
    <property type="entry name" value="5' to 3' exonuclease, C-terminal subdomain"/>
    <property type="match status" value="1"/>
</dbReference>
<evidence type="ECO:0000256" key="2">
    <source>
        <dbReference type="ARBA" id="ARBA00009493"/>
    </source>
</evidence>
<dbReference type="FunFam" id="1.10.150.20:FF:000041">
    <property type="entry name" value="DNA-directed RNA polymerase"/>
    <property type="match status" value="1"/>
</dbReference>
<evidence type="ECO:0000313" key="14">
    <source>
        <dbReference type="Proteomes" id="UP000054007"/>
    </source>
</evidence>
<evidence type="ECO:0000256" key="10">
    <source>
        <dbReference type="RuleBase" id="RU003805"/>
    </source>
</evidence>
<dbReference type="GO" id="GO:0006390">
    <property type="term" value="P:mitochondrial transcription"/>
    <property type="evidence" value="ECO:0007669"/>
    <property type="project" value="TreeGrafter"/>
</dbReference>
<dbReference type="PANTHER" id="PTHR10102">
    <property type="entry name" value="DNA-DIRECTED RNA POLYMERASE, MITOCHONDRIAL"/>
    <property type="match status" value="1"/>
</dbReference>
<comment type="catalytic activity">
    <reaction evidence="9 10">
        <text>RNA(n) + a ribonucleoside 5'-triphosphate = RNA(n+1) + diphosphate</text>
        <dbReference type="Rhea" id="RHEA:21248"/>
        <dbReference type="Rhea" id="RHEA-COMP:14527"/>
        <dbReference type="Rhea" id="RHEA-COMP:17342"/>
        <dbReference type="ChEBI" id="CHEBI:33019"/>
        <dbReference type="ChEBI" id="CHEBI:61557"/>
        <dbReference type="ChEBI" id="CHEBI:140395"/>
        <dbReference type="EC" id="2.7.7.6"/>
    </reaction>
</comment>
<evidence type="ECO:0000256" key="1">
    <source>
        <dbReference type="ARBA" id="ARBA00004173"/>
    </source>
</evidence>
<dbReference type="EMBL" id="KN880527">
    <property type="protein sequence ID" value="KIY67395.1"/>
    <property type="molecule type" value="Genomic_DNA"/>
</dbReference>
<reference evidence="13 14" key="1">
    <citation type="journal article" date="2015" name="Fungal Genet. Biol.">
        <title>Evolution of novel wood decay mechanisms in Agaricales revealed by the genome sequences of Fistulina hepatica and Cylindrobasidium torrendii.</title>
        <authorList>
            <person name="Floudas D."/>
            <person name="Held B.W."/>
            <person name="Riley R."/>
            <person name="Nagy L.G."/>
            <person name="Koehler G."/>
            <person name="Ransdell A.S."/>
            <person name="Younus H."/>
            <person name="Chow J."/>
            <person name="Chiniquy J."/>
            <person name="Lipzen A."/>
            <person name="Tritt A."/>
            <person name="Sun H."/>
            <person name="Haridas S."/>
            <person name="LaButti K."/>
            <person name="Ohm R.A."/>
            <person name="Kues U."/>
            <person name="Blanchette R.A."/>
            <person name="Grigoriev I.V."/>
            <person name="Minto R.E."/>
            <person name="Hibbett D.S."/>
        </authorList>
    </citation>
    <scope>NUCLEOTIDE SEQUENCE [LARGE SCALE GENOMIC DNA]</scope>
    <source>
        <strain evidence="13 14">FP15055 ss-10</strain>
    </source>
</reference>
<dbReference type="Gene3D" id="1.10.1320.10">
    <property type="entry name" value="DNA-directed RNA polymerase, N-terminal domain"/>
    <property type="match status" value="1"/>
</dbReference>
<dbReference type="InterPro" id="IPR046950">
    <property type="entry name" value="DNA-dir_Rpol_C_phage-type"/>
</dbReference>
<dbReference type="EC" id="2.7.7.6" evidence="10"/>
<evidence type="ECO:0000256" key="6">
    <source>
        <dbReference type="ARBA" id="ARBA00022946"/>
    </source>
</evidence>
<dbReference type="PANTHER" id="PTHR10102:SF0">
    <property type="entry name" value="DNA-DIRECTED RNA POLYMERASE, MITOCHONDRIAL"/>
    <property type="match status" value="1"/>
</dbReference>
<keyword evidence="4 10" id="KW-0808">Transferase</keyword>
<sequence>MLFSRAASKRAGTTLLASARSSSAVATPKRVRSRQPTAGPSNPGPSRLYSTPSKTAASPALATAPAPISPEAYLKSPMAGFLRQPREYTFLPALRPDDSPSELNREWYGNSETQDLLAILDACLHNCYDVQRAQGIFQALRDRPDRNSLLEIPVYNSFLGAYLEMATTREAANASFWFGEFWSLFEAISHGDEGVAPNASTLALALAALHRVPSDIEPYIQTTYNDIVSKIAELEIDVATVITNQAFNDSEEVTAILELLSRAAIQLRLPRIVEALGQAEHIGRTDLLDTIPEAIPVYKNVVKKSASGDQVTQEIPFNIDNVRQHLARMNFARRVLPNDVAARQKMLEESVYDVAQARLTHEKENLDGLGITTGHDSKVRSWMWDWHGKLAAKLDIEIQKVLLAEQTGLSANLRKHGITSPIGHYLTLVSPARLSLITIIEIINMGANPGANGLEEGIKTTRLLVHIGRAIETEYKAQMCRKNNINVPSLKHTTIEPGYFSRLGYTNLLERRIMAARHMSDNEGWTSPWIQTTRVQIGGFLVDALMDVAKVVRTATDKDGNQVEQEQPAFYHSYEYTRGFKLGTVRLNDMLSEALQSDKPALIHPRHLPMLVPPQPWVGPETGGYFYNRTSAMRYKESLEQASYMRRASALGNLELIYAGMDVLGATPWVINRKVFDVVLQVWNSGEELGKLPPAVFAQPEPTLPENASMRQKMDHVLKQRTWVQEKGNNHSKRCNVNYKIEIARSFLGDRFYQPHNLDFRGRAYPVPPHLNHMGDDLSRGLMKFADAKPLGERGLRWLKIHLANLYGYDKAPFDGRVKFVDDNLEHIFDSATKPLEGSGWWKHADDPWQCLATCFELHDALTSPDPYAFMSSQPVHQDGTCNGLQHYAALGGDSRGAAQVNLSAADRPSDVYTYVANMVEKVIEQDVKKGVAPAEILQNRVSRKMVKQTVMTTVYGVTYVGAREQIEKQIRAMDHFADANHWEMSSYLARTVLNCIGDLFSGATAIQNWLTTCARIISHAIPEQRLDEALKEYNDSNKRTKTFLPLDSLRKEQLTSVVWTTPLGLPVVQPYRKTKKRQVLTKLQTVFITDPHAMHEVNMTKQASAFPPNFVHSLDATHMMLSALECQTQKLTFAAVHDSYWTHASTIDELSVIIRDTFIALHSSDVLGKLRHEFAERYEGYKVPLVHLRKRSLVRALAETGVEIRWDGPDLVLNGTKPTLMEMKTTAADRKAIATELALELDLEVDEDLEPGLDEHEDLEGEPLEEKKKPKKSSKKTGAQKARIMTLGGDVGKFVALKDLFPPVPQKGDFRVEAIKASQYFFS</sequence>
<dbReference type="InterPro" id="IPR037159">
    <property type="entry name" value="RNA_POL_N_sf"/>
</dbReference>
<keyword evidence="14" id="KW-1185">Reference proteome</keyword>
<dbReference type="PROSITE" id="PS00489">
    <property type="entry name" value="RNA_POL_PHAGE_2"/>
    <property type="match status" value="1"/>
</dbReference>
<keyword evidence="8 10" id="KW-0804">Transcription</keyword>
<dbReference type="InterPro" id="IPR029262">
    <property type="entry name" value="RPOL_N"/>
</dbReference>
<dbReference type="Gene3D" id="1.10.287.280">
    <property type="match status" value="1"/>
</dbReference>